<organism evidence="2 3">
    <name type="scientific">Catenuloplanes atrovinosus</name>
    <dbReference type="NCBI Taxonomy" id="137266"/>
    <lineage>
        <taxon>Bacteria</taxon>
        <taxon>Bacillati</taxon>
        <taxon>Actinomycetota</taxon>
        <taxon>Actinomycetes</taxon>
        <taxon>Micromonosporales</taxon>
        <taxon>Micromonosporaceae</taxon>
        <taxon>Catenuloplanes</taxon>
    </lineage>
</organism>
<feature type="domain" description="N-acetyltransferase" evidence="1">
    <location>
        <begin position="105"/>
        <end position="238"/>
    </location>
</feature>
<dbReference type="GO" id="GO:0016747">
    <property type="term" value="F:acyltransferase activity, transferring groups other than amino-acyl groups"/>
    <property type="evidence" value="ECO:0007669"/>
    <property type="project" value="InterPro"/>
</dbReference>
<dbReference type="PROSITE" id="PS51186">
    <property type="entry name" value="GNAT"/>
    <property type="match status" value="1"/>
</dbReference>
<dbReference type="RefSeq" id="WP_310368088.1">
    <property type="nucleotide sequence ID" value="NZ_JAVDYB010000001.1"/>
</dbReference>
<comment type="caution">
    <text evidence="2">The sequence shown here is derived from an EMBL/GenBank/DDBJ whole genome shotgun (WGS) entry which is preliminary data.</text>
</comment>
<dbReference type="Gene3D" id="3.40.630.30">
    <property type="match status" value="1"/>
</dbReference>
<dbReference type="InterPro" id="IPR000182">
    <property type="entry name" value="GNAT_dom"/>
</dbReference>
<dbReference type="CDD" id="cd04301">
    <property type="entry name" value="NAT_SF"/>
    <property type="match status" value="1"/>
</dbReference>
<reference evidence="2" key="1">
    <citation type="submission" date="2023-07" db="EMBL/GenBank/DDBJ databases">
        <title>Sequencing the genomes of 1000 actinobacteria strains.</title>
        <authorList>
            <person name="Klenk H.-P."/>
        </authorList>
    </citation>
    <scope>NUCLEOTIDE SEQUENCE</scope>
    <source>
        <strain evidence="2">DSM 44707</strain>
    </source>
</reference>
<evidence type="ECO:0000313" key="3">
    <source>
        <dbReference type="Proteomes" id="UP001183643"/>
    </source>
</evidence>
<proteinExistence type="predicted"/>
<sequence length="238" mass="25803">MIDFGVGLYLGNAGAMWRAVGEEVRVESDHQRVETPAVSRILMTRATGVERIAALLESRVEGRALVIEDLFAGEESPALPDDTRLWRVPVMVREAGDAVPPDGAKVVEVADEEELAAAERVIVDGFPMAVYQPLTRGRALPARVLELPGWRVWLAYRDGAPAAAGYTYDDGTAVGLFWLATVPEQRGHGLGRAVLSTAIAAQPDRPFTLIATDDGLPLYESMGFRAAGTTAWYSRRRG</sequence>
<evidence type="ECO:0000313" key="2">
    <source>
        <dbReference type="EMBL" id="MDR7276152.1"/>
    </source>
</evidence>
<dbReference type="SUPFAM" id="SSF55729">
    <property type="entry name" value="Acyl-CoA N-acyltransferases (Nat)"/>
    <property type="match status" value="1"/>
</dbReference>
<dbReference type="InterPro" id="IPR016181">
    <property type="entry name" value="Acyl_CoA_acyltransferase"/>
</dbReference>
<accession>A0AAE3YPA3</accession>
<name>A0AAE3YPA3_9ACTN</name>
<dbReference type="Proteomes" id="UP001183643">
    <property type="component" value="Unassembled WGS sequence"/>
</dbReference>
<dbReference type="EMBL" id="JAVDYB010000001">
    <property type="protein sequence ID" value="MDR7276152.1"/>
    <property type="molecule type" value="Genomic_DNA"/>
</dbReference>
<evidence type="ECO:0000259" key="1">
    <source>
        <dbReference type="PROSITE" id="PS51186"/>
    </source>
</evidence>
<dbReference type="Pfam" id="PF13508">
    <property type="entry name" value="Acetyltransf_7"/>
    <property type="match status" value="1"/>
</dbReference>
<gene>
    <name evidence="2" type="ORF">J2S41_002930</name>
</gene>
<protein>
    <submittedName>
        <fullName evidence="2">GNAT superfamily N-acetyltransferase</fullName>
    </submittedName>
</protein>
<dbReference type="AlphaFoldDB" id="A0AAE3YPA3"/>
<keyword evidence="3" id="KW-1185">Reference proteome</keyword>